<evidence type="ECO:0000256" key="7">
    <source>
        <dbReference type="ARBA" id="ARBA00022857"/>
    </source>
</evidence>
<dbReference type="RefSeq" id="WP_091430726.1">
    <property type="nucleotide sequence ID" value="NZ_FNMV01000004.1"/>
</dbReference>
<evidence type="ECO:0000256" key="8">
    <source>
        <dbReference type="ARBA" id="ARBA00023002"/>
    </source>
</evidence>
<dbReference type="PRINTS" id="PR00085">
    <property type="entry name" value="THFDHDRGNASE"/>
</dbReference>
<comment type="similarity">
    <text evidence="12">Belongs to the tetrahydrofolate dehydrogenase/cyclohydrolase family.</text>
</comment>
<dbReference type="GO" id="GO:0009086">
    <property type="term" value="P:methionine biosynthetic process"/>
    <property type="evidence" value="ECO:0007669"/>
    <property type="project" value="UniProtKB-KW"/>
</dbReference>
<dbReference type="AlphaFoldDB" id="A0A1H2W4N3"/>
<keyword evidence="10 12" id="KW-0486">Methionine biosynthesis</keyword>
<dbReference type="SUPFAM" id="SSF53223">
    <property type="entry name" value="Aminoacid dehydrogenase-like, N-terminal domain"/>
    <property type="match status" value="1"/>
</dbReference>
<gene>
    <name evidence="12" type="primary">folD</name>
    <name evidence="15" type="ORF">SAMN05444338_104227</name>
</gene>
<proteinExistence type="inferred from homology"/>
<comment type="caution">
    <text evidence="12">Lacks conserved residue(s) required for the propagation of feature annotation.</text>
</comment>
<evidence type="ECO:0000313" key="16">
    <source>
        <dbReference type="Proteomes" id="UP000198569"/>
    </source>
</evidence>
<keyword evidence="9 12" id="KW-0368">Histidine biosynthesis</keyword>
<dbReference type="FunFam" id="3.40.50.720:FF:000189">
    <property type="entry name" value="Bifunctional protein FolD"/>
    <property type="match status" value="1"/>
</dbReference>
<evidence type="ECO:0000256" key="2">
    <source>
        <dbReference type="ARBA" id="ARBA00011738"/>
    </source>
</evidence>
<dbReference type="Pfam" id="PF02882">
    <property type="entry name" value="THF_DHG_CYH_C"/>
    <property type="match status" value="1"/>
</dbReference>
<evidence type="ECO:0000256" key="5">
    <source>
        <dbReference type="ARBA" id="ARBA00022755"/>
    </source>
</evidence>
<dbReference type="OrthoDB" id="9803580at2"/>
<feature type="binding site" evidence="12">
    <location>
        <position position="234"/>
    </location>
    <ligand>
        <name>NADP(+)</name>
        <dbReference type="ChEBI" id="CHEBI:58349"/>
    </ligand>
</feature>
<comment type="catalytic activity">
    <reaction evidence="12">
        <text>(6R)-5,10-methylene-5,6,7,8-tetrahydrofolate + NADP(+) = (6R)-5,10-methenyltetrahydrofolate + NADPH</text>
        <dbReference type="Rhea" id="RHEA:22812"/>
        <dbReference type="ChEBI" id="CHEBI:15636"/>
        <dbReference type="ChEBI" id="CHEBI:57455"/>
        <dbReference type="ChEBI" id="CHEBI:57783"/>
        <dbReference type="ChEBI" id="CHEBI:58349"/>
        <dbReference type="EC" id="1.5.1.5"/>
    </reaction>
</comment>
<dbReference type="GO" id="GO:0000105">
    <property type="term" value="P:L-histidine biosynthetic process"/>
    <property type="evidence" value="ECO:0007669"/>
    <property type="project" value="UniProtKB-KW"/>
</dbReference>
<keyword evidence="8 12" id="KW-0560">Oxidoreductase</keyword>
<sequence length="295" mass="31957">MQLLDGKKTAEDIKGEIAAEVQKIKDNGGKVPHLAAVIVGNDGASLTYVGSKVKACERVGFESTLVKLPSTTTEIELLNKIKELNENDDIDGFIVQLPLPEQIDEQKVLMAVDPSKDVDGFHPENFGKMALDMSTFIPATPFGILELLERYGVETKGKHTVVIGRSHIVGRPMSILMGRKGFPGNSTVTLTHSYTKNIEEITIQADIIITALGVPNYLKADMVKDGVVVIDVGITRVPDDSNAKGYVITGDVDFENVSKKSSFITPVPGGVGPMTIAMLLKNTLLAREMRIARKN</sequence>
<evidence type="ECO:0000256" key="1">
    <source>
        <dbReference type="ARBA" id="ARBA00004777"/>
    </source>
</evidence>
<dbReference type="EMBL" id="FNMV01000004">
    <property type="protein sequence ID" value="SDW75507.1"/>
    <property type="molecule type" value="Genomic_DNA"/>
</dbReference>
<comment type="catalytic activity">
    <reaction evidence="12">
        <text>(6R)-5,10-methenyltetrahydrofolate + H2O = (6R)-10-formyltetrahydrofolate + H(+)</text>
        <dbReference type="Rhea" id="RHEA:23700"/>
        <dbReference type="ChEBI" id="CHEBI:15377"/>
        <dbReference type="ChEBI" id="CHEBI:15378"/>
        <dbReference type="ChEBI" id="CHEBI:57455"/>
        <dbReference type="ChEBI" id="CHEBI:195366"/>
        <dbReference type="EC" id="3.5.4.9"/>
    </reaction>
</comment>
<comment type="pathway">
    <text evidence="1 12">One-carbon metabolism; tetrahydrofolate interconversion.</text>
</comment>
<dbReference type="Proteomes" id="UP000198569">
    <property type="component" value="Unassembled WGS sequence"/>
</dbReference>
<dbReference type="PANTHER" id="PTHR48099">
    <property type="entry name" value="C-1-TETRAHYDROFOLATE SYNTHASE, CYTOPLASMIC-RELATED"/>
    <property type="match status" value="1"/>
</dbReference>
<evidence type="ECO:0000256" key="3">
    <source>
        <dbReference type="ARBA" id="ARBA00022563"/>
    </source>
</evidence>
<dbReference type="GO" id="GO:0006164">
    <property type="term" value="P:purine nucleotide biosynthetic process"/>
    <property type="evidence" value="ECO:0007669"/>
    <property type="project" value="UniProtKB-KW"/>
</dbReference>
<organism evidence="15 16">
    <name type="scientific">Flavobacterium degerlachei</name>
    <dbReference type="NCBI Taxonomy" id="229203"/>
    <lineage>
        <taxon>Bacteria</taxon>
        <taxon>Pseudomonadati</taxon>
        <taxon>Bacteroidota</taxon>
        <taxon>Flavobacteriia</taxon>
        <taxon>Flavobacteriales</taxon>
        <taxon>Flavobacteriaceae</taxon>
        <taxon>Flavobacterium</taxon>
    </lineage>
</organism>
<accession>A0A1H2W4N3</accession>
<evidence type="ECO:0000256" key="12">
    <source>
        <dbReference type="HAMAP-Rule" id="MF_01576"/>
    </source>
</evidence>
<dbReference type="UniPathway" id="UPA00193"/>
<dbReference type="InterPro" id="IPR020631">
    <property type="entry name" value="THF_DH/CycHdrlase_NAD-bd_dom"/>
</dbReference>
<feature type="binding site" evidence="12">
    <location>
        <begin position="164"/>
        <end position="166"/>
    </location>
    <ligand>
        <name>NADP(+)</name>
        <dbReference type="ChEBI" id="CHEBI:58349"/>
    </ligand>
</feature>
<comment type="function">
    <text evidence="12">Catalyzes the oxidation of 5,10-methylenetetrahydrofolate to 5,10-methenyltetrahydrofolate and then the hydrolysis of 5,10-methenyltetrahydrofolate to 10-formyltetrahydrofolate.</text>
</comment>
<reference evidence="16" key="1">
    <citation type="submission" date="2016-10" db="EMBL/GenBank/DDBJ databases">
        <authorList>
            <person name="Varghese N."/>
            <person name="Submissions S."/>
        </authorList>
    </citation>
    <scope>NUCLEOTIDE SEQUENCE [LARGE SCALE GENOMIC DNA]</scope>
    <source>
        <strain evidence="16">DSM 15718</strain>
    </source>
</reference>
<dbReference type="EC" id="1.5.1.5" evidence="12"/>
<evidence type="ECO:0000313" key="15">
    <source>
        <dbReference type="EMBL" id="SDW75507.1"/>
    </source>
</evidence>
<name>A0A1H2W4N3_9FLAO</name>
<comment type="subunit">
    <text evidence="2 12">Homodimer.</text>
</comment>
<feature type="domain" description="Tetrahydrofolate dehydrogenase/cyclohydrolase NAD(P)-binding" evidence="14">
    <location>
        <begin position="138"/>
        <end position="288"/>
    </location>
</feature>
<keyword evidence="4 12" id="KW-0028">Amino-acid biosynthesis</keyword>
<dbReference type="HAMAP" id="MF_01576">
    <property type="entry name" value="THF_DHG_CYH"/>
    <property type="match status" value="1"/>
</dbReference>
<evidence type="ECO:0000259" key="13">
    <source>
        <dbReference type="Pfam" id="PF00763"/>
    </source>
</evidence>
<dbReference type="GO" id="GO:0005829">
    <property type="term" value="C:cytosol"/>
    <property type="evidence" value="ECO:0007669"/>
    <property type="project" value="TreeGrafter"/>
</dbReference>
<evidence type="ECO:0000256" key="11">
    <source>
        <dbReference type="ARBA" id="ARBA00023268"/>
    </source>
</evidence>
<dbReference type="GO" id="GO:0035999">
    <property type="term" value="P:tetrahydrofolate interconversion"/>
    <property type="evidence" value="ECO:0007669"/>
    <property type="project" value="UniProtKB-UniRule"/>
</dbReference>
<dbReference type="FunFam" id="3.40.50.10860:FF:000005">
    <property type="entry name" value="C-1-tetrahydrofolate synthase, cytoplasmic, putative"/>
    <property type="match status" value="1"/>
</dbReference>
<keyword evidence="7 12" id="KW-0521">NADP</keyword>
<dbReference type="SUPFAM" id="SSF51735">
    <property type="entry name" value="NAD(P)-binding Rossmann-fold domains"/>
    <property type="match status" value="1"/>
</dbReference>
<dbReference type="PROSITE" id="PS00766">
    <property type="entry name" value="THF_DHG_CYH_1"/>
    <property type="match status" value="1"/>
</dbReference>
<evidence type="ECO:0000259" key="14">
    <source>
        <dbReference type="Pfam" id="PF02882"/>
    </source>
</evidence>
<dbReference type="InterPro" id="IPR046346">
    <property type="entry name" value="Aminoacid_DH-like_N_sf"/>
</dbReference>
<keyword evidence="3 12" id="KW-0554">One-carbon metabolism</keyword>
<dbReference type="InterPro" id="IPR020867">
    <property type="entry name" value="THF_DH/CycHdrlase_CS"/>
</dbReference>
<dbReference type="EC" id="3.5.4.9" evidence="12"/>
<keyword evidence="5 12" id="KW-0658">Purine biosynthesis</keyword>
<evidence type="ECO:0000256" key="9">
    <source>
        <dbReference type="ARBA" id="ARBA00023102"/>
    </source>
</evidence>
<keyword evidence="11 12" id="KW-0511">Multifunctional enzyme</keyword>
<dbReference type="STRING" id="229203.SAMN05444338_104227"/>
<dbReference type="PROSITE" id="PS00767">
    <property type="entry name" value="THF_DHG_CYH_2"/>
    <property type="match status" value="1"/>
</dbReference>
<dbReference type="Pfam" id="PF00763">
    <property type="entry name" value="THF_DHG_CYH"/>
    <property type="match status" value="1"/>
</dbReference>
<evidence type="ECO:0000256" key="10">
    <source>
        <dbReference type="ARBA" id="ARBA00023167"/>
    </source>
</evidence>
<evidence type="ECO:0000256" key="4">
    <source>
        <dbReference type="ARBA" id="ARBA00022605"/>
    </source>
</evidence>
<dbReference type="Gene3D" id="3.40.50.720">
    <property type="entry name" value="NAD(P)-binding Rossmann-like Domain"/>
    <property type="match status" value="1"/>
</dbReference>
<dbReference type="InterPro" id="IPR000672">
    <property type="entry name" value="THF_DH/CycHdrlase"/>
</dbReference>
<dbReference type="InterPro" id="IPR020630">
    <property type="entry name" value="THF_DH/CycHdrlase_cat_dom"/>
</dbReference>
<dbReference type="InterPro" id="IPR036291">
    <property type="entry name" value="NAD(P)-bd_dom_sf"/>
</dbReference>
<dbReference type="PANTHER" id="PTHR48099:SF5">
    <property type="entry name" value="C-1-TETRAHYDROFOLATE SYNTHASE, CYTOPLASMIC"/>
    <property type="match status" value="1"/>
</dbReference>
<keyword evidence="6 12" id="KW-0378">Hydrolase</keyword>
<dbReference type="GO" id="GO:0004488">
    <property type="term" value="F:methylenetetrahydrofolate dehydrogenase (NADP+) activity"/>
    <property type="evidence" value="ECO:0007669"/>
    <property type="project" value="UniProtKB-UniRule"/>
</dbReference>
<feature type="domain" description="Tetrahydrofolate dehydrogenase/cyclohydrolase catalytic" evidence="13">
    <location>
        <begin position="4"/>
        <end position="119"/>
    </location>
</feature>
<dbReference type="CDD" id="cd01080">
    <property type="entry name" value="NAD_bind_m-THF_DH_Cyclohyd"/>
    <property type="match status" value="1"/>
</dbReference>
<protein>
    <recommendedName>
        <fullName evidence="12">Bifunctional protein FolD</fullName>
    </recommendedName>
    <domain>
        <recommendedName>
            <fullName evidence="12">Methylenetetrahydrofolate dehydrogenase</fullName>
            <ecNumber evidence="12">1.5.1.5</ecNumber>
        </recommendedName>
    </domain>
    <domain>
        <recommendedName>
            <fullName evidence="12">Methenyltetrahydrofolate cyclohydrolase</fullName>
            <ecNumber evidence="12">3.5.4.9</ecNumber>
        </recommendedName>
    </domain>
</protein>
<evidence type="ECO:0000256" key="6">
    <source>
        <dbReference type="ARBA" id="ARBA00022801"/>
    </source>
</evidence>
<dbReference type="GO" id="GO:0004477">
    <property type="term" value="F:methenyltetrahydrofolate cyclohydrolase activity"/>
    <property type="evidence" value="ECO:0007669"/>
    <property type="project" value="UniProtKB-UniRule"/>
</dbReference>
<keyword evidence="16" id="KW-1185">Reference proteome</keyword>
<dbReference type="Gene3D" id="3.40.50.10860">
    <property type="entry name" value="Leucine Dehydrogenase, chain A, domain 1"/>
    <property type="match status" value="1"/>
</dbReference>